<dbReference type="GO" id="GO:0004867">
    <property type="term" value="F:serine-type endopeptidase inhibitor activity"/>
    <property type="evidence" value="ECO:0007669"/>
    <property type="project" value="UniProtKB-KW"/>
</dbReference>
<dbReference type="Gene3D" id="2.10.25.10">
    <property type="entry name" value="Laminin"/>
    <property type="match status" value="3"/>
</dbReference>
<dbReference type="PANTHER" id="PTHR23259:SF70">
    <property type="entry name" value="ACCESSORY GLAND PROTEIN ACP62F-RELATED"/>
    <property type="match status" value="1"/>
</dbReference>
<accession>A0A0C2CJT7</accession>
<proteinExistence type="predicted"/>
<dbReference type="OrthoDB" id="5912264at2759"/>
<reference evidence="5 6" key="1">
    <citation type="submission" date="2013-12" db="EMBL/GenBank/DDBJ databases">
        <title>Draft genome of the parsitic nematode Ancylostoma duodenale.</title>
        <authorList>
            <person name="Mitreva M."/>
        </authorList>
    </citation>
    <scope>NUCLEOTIDE SEQUENCE [LARGE SCALE GENOMIC DNA]</scope>
    <source>
        <strain evidence="5 6">Zhejiang</strain>
    </source>
</reference>
<dbReference type="InterPro" id="IPR036084">
    <property type="entry name" value="Ser_inhib-like_sf"/>
</dbReference>
<evidence type="ECO:0000313" key="6">
    <source>
        <dbReference type="Proteomes" id="UP000054047"/>
    </source>
</evidence>
<evidence type="ECO:0000256" key="1">
    <source>
        <dbReference type="ARBA" id="ARBA00022690"/>
    </source>
</evidence>
<keyword evidence="6" id="KW-1185">Reference proteome</keyword>
<dbReference type="SUPFAM" id="SSF57567">
    <property type="entry name" value="Serine protease inhibitors"/>
    <property type="match status" value="3"/>
</dbReference>
<dbReference type="CDD" id="cd19941">
    <property type="entry name" value="TIL"/>
    <property type="match status" value="2"/>
</dbReference>
<sequence length="235" mass="26014">MSRFGYFVLQRFVESIETTEKCGPNEFYDVCAGNDCERTCEDPDKECLSRACFGPAACVCDEGFYRNKEGKCVTDEECEDYNIEIIDSPEGITEPPKNCTLNEYYDYCGNECEPTCEEPVKQCGRICNPGACACDVGFYRNKAGKCVTEDECEDDNMEIITLPPEEVTTPAVSSTSTVCSKNEIFDECGNDCENKCNEKKKVCNVRVCFVGGGACACGDGFYRNKAGKCVTEDEC</sequence>
<keyword evidence="2" id="KW-0722">Serine protease inhibitor</keyword>
<protein>
    <submittedName>
        <fullName evidence="5">Trypsin Inhibitor like cysteine rich domain protein</fullName>
    </submittedName>
</protein>
<dbReference type="AlphaFoldDB" id="A0A0C2CJT7"/>
<keyword evidence="3" id="KW-1015">Disulfide bond</keyword>
<dbReference type="EMBL" id="KN751001">
    <property type="protein sequence ID" value="KIH50047.1"/>
    <property type="molecule type" value="Genomic_DNA"/>
</dbReference>
<dbReference type="InterPro" id="IPR051368">
    <property type="entry name" value="SerProtInhib-TIL_Domain"/>
</dbReference>
<dbReference type="Pfam" id="PF01826">
    <property type="entry name" value="TIL"/>
    <property type="match status" value="3"/>
</dbReference>
<evidence type="ECO:0000313" key="5">
    <source>
        <dbReference type="EMBL" id="KIH50047.1"/>
    </source>
</evidence>
<feature type="domain" description="TIL" evidence="4">
    <location>
        <begin position="179"/>
        <end position="235"/>
    </location>
</feature>
<feature type="domain" description="TIL" evidence="4">
    <location>
        <begin position="22"/>
        <end position="78"/>
    </location>
</feature>
<keyword evidence="1" id="KW-0646">Protease inhibitor</keyword>
<name>A0A0C2CJT7_9BILA</name>
<dbReference type="InterPro" id="IPR002919">
    <property type="entry name" value="TIL_dom"/>
</dbReference>
<evidence type="ECO:0000259" key="4">
    <source>
        <dbReference type="Pfam" id="PF01826"/>
    </source>
</evidence>
<organism evidence="5 6">
    <name type="scientific">Ancylostoma duodenale</name>
    <dbReference type="NCBI Taxonomy" id="51022"/>
    <lineage>
        <taxon>Eukaryota</taxon>
        <taxon>Metazoa</taxon>
        <taxon>Ecdysozoa</taxon>
        <taxon>Nematoda</taxon>
        <taxon>Chromadorea</taxon>
        <taxon>Rhabditida</taxon>
        <taxon>Rhabditina</taxon>
        <taxon>Rhabditomorpha</taxon>
        <taxon>Strongyloidea</taxon>
        <taxon>Ancylostomatidae</taxon>
        <taxon>Ancylostomatinae</taxon>
        <taxon>Ancylostoma</taxon>
    </lineage>
</organism>
<dbReference type="Proteomes" id="UP000054047">
    <property type="component" value="Unassembled WGS sequence"/>
</dbReference>
<feature type="domain" description="TIL" evidence="4">
    <location>
        <begin position="99"/>
        <end position="152"/>
    </location>
</feature>
<dbReference type="PANTHER" id="PTHR23259">
    <property type="entry name" value="RIDDLE"/>
    <property type="match status" value="1"/>
</dbReference>
<evidence type="ECO:0000256" key="3">
    <source>
        <dbReference type="ARBA" id="ARBA00023157"/>
    </source>
</evidence>
<gene>
    <name evidence="5" type="ORF">ANCDUO_19877</name>
</gene>
<evidence type="ECO:0000256" key="2">
    <source>
        <dbReference type="ARBA" id="ARBA00022900"/>
    </source>
</evidence>